<keyword evidence="2" id="KW-0472">Membrane</keyword>
<dbReference type="AlphaFoldDB" id="A0A9Q8UU88"/>
<dbReference type="InterPro" id="IPR018571">
    <property type="entry name" value="Membrane_anchor_Opy2_N"/>
</dbReference>
<feature type="compositionally biased region" description="Polar residues" evidence="1">
    <location>
        <begin position="406"/>
        <end position="415"/>
    </location>
</feature>
<keyword evidence="2" id="KW-1133">Transmembrane helix</keyword>
<feature type="domain" description="Membrane anchor Opy2 N-terminal" evidence="3">
    <location>
        <begin position="20"/>
        <end position="55"/>
    </location>
</feature>
<evidence type="ECO:0000256" key="2">
    <source>
        <dbReference type="SAM" id="Phobius"/>
    </source>
</evidence>
<accession>A0A9Q8UU88</accession>
<feature type="region of interest" description="Disordered" evidence="1">
    <location>
        <begin position="182"/>
        <end position="203"/>
    </location>
</feature>
<feature type="transmembrane region" description="Helical" evidence="2">
    <location>
        <begin position="70"/>
        <end position="92"/>
    </location>
</feature>
<sequence length="480" mass="51411">MAHGMHPEVERTMRHIFKRCVQCPANETPTCPDCAKGEICSLIPQDCNNCAHMVCIANPNPAPKSDKTNVGAIAGGVIGGVVFMAVVVFFLWRFWIKKRREQQDLETEEWEEDDIAQQKHTQQFNAMRSDTASTRTKGSIANSILSRASNIIQIAYIPGVTNRNGSGHNSLLANTPVPPIPAAYRDNARGTTTPKSPLSNAGDALFFRPGDLRDSTYSDGSSIRSANNRYTQYTRQSITPSLARSSVMSDIYRDDATAEPMPPMPVQRIMRGAPKMVSVKSQGSSPSESPGSESAPSTVKVMMPGQASSNSSPSSNTGSFVKATPIVVGKNKGRFPIARQNSDSSLTPSAKHAPAVPSPLVETSTESGDEEEHARARRSLIQATARAADPAPLIQPLESPFFDASELQTAASSSAADRPNPYAAMSKTVGHQRAVRNDRGPGGLSAVIEEAAKRASQDRDHDGTGGKRDSSPFSDAHAAK</sequence>
<name>A0A9Q8UU88_PASFU</name>
<evidence type="ECO:0000259" key="3">
    <source>
        <dbReference type="Pfam" id="PF09463"/>
    </source>
</evidence>
<dbReference type="EMBL" id="CP090172">
    <property type="protein sequence ID" value="UJO22704.1"/>
    <property type="molecule type" value="Genomic_DNA"/>
</dbReference>
<feature type="compositionally biased region" description="Basic and acidic residues" evidence="1">
    <location>
        <begin position="450"/>
        <end position="470"/>
    </location>
</feature>
<feature type="compositionally biased region" description="Low complexity" evidence="1">
    <location>
        <begin position="281"/>
        <end position="297"/>
    </location>
</feature>
<keyword evidence="5" id="KW-1185">Reference proteome</keyword>
<gene>
    <name evidence="4" type="ORF">CLAFUR5_12039</name>
</gene>
<dbReference type="RefSeq" id="XP_047767070.1">
    <property type="nucleotide sequence ID" value="XM_047911187.1"/>
</dbReference>
<dbReference type="GeneID" id="71991917"/>
<feature type="region of interest" description="Disordered" evidence="1">
    <location>
        <begin position="275"/>
        <end position="480"/>
    </location>
</feature>
<dbReference type="KEGG" id="ffu:CLAFUR5_12039"/>
<dbReference type="Pfam" id="PF09463">
    <property type="entry name" value="Opy2"/>
    <property type="match status" value="1"/>
</dbReference>
<dbReference type="OrthoDB" id="2402916at2759"/>
<proteinExistence type="predicted"/>
<feature type="compositionally biased region" description="Polar residues" evidence="1">
    <location>
        <begin position="339"/>
        <end position="348"/>
    </location>
</feature>
<evidence type="ECO:0000313" key="4">
    <source>
        <dbReference type="EMBL" id="UJO22704.1"/>
    </source>
</evidence>
<evidence type="ECO:0000256" key="1">
    <source>
        <dbReference type="SAM" id="MobiDB-lite"/>
    </source>
</evidence>
<feature type="compositionally biased region" description="Polar residues" evidence="1">
    <location>
        <begin position="189"/>
        <end position="199"/>
    </location>
</feature>
<protein>
    <recommendedName>
        <fullName evidence="3">Membrane anchor Opy2 N-terminal domain-containing protein</fullName>
    </recommendedName>
</protein>
<reference evidence="4" key="1">
    <citation type="submission" date="2021-12" db="EMBL/GenBank/DDBJ databases">
        <authorList>
            <person name="Zaccaron A."/>
            <person name="Stergiopoulos I."/>
        </authorList>
    </citation>
    <scope>NUCLEOTIDE SEQUENCE</scope>
    <source>
        <strain evidence="4">Race5_Kim</strain>
    </source>
</reference>
<keyword evidence="2" id="KW-0812">Transmembrane</keyword>
<dbReference type="Proteomes" id="UP000756132">
    <property type="component" value="Chromosome 10"/>
</dbReference>
<evidence type="ECO:0000313" key="5">
    <source>
        <dbReference type="Proteomes" id="UP000756132"/>
    </source>
</evidence>
<organism evidence="4 5">
    <name type="scientific">Passalora fulva</name>
    <name type="common">Tomato leaf mold</name>
    <name type="synonym">Cladosporium fulvum</name>
    <dbReference type="NCBI Taxonomy" id="5499"/>
    <lineage>
        <taxon>Eukaryota</taxon>
        <taxon>Fungi</taxon>
        <taxon>Dikarya</taxon>
        <taxon>Ascomycota</taxon>
        <taxon>Pezizomycotina</taxon>
        <taxon>Dothideomycetes</taxon>
        <taxon>Dothideomycetidae</taxon>
        <taxon>Mycosphaerellales</taxon>
        <taxon>Mycosphaerellaceae</taxon>
        <taxon>Fulvia</taxon>
    </lineage>
</organism>
<dbReference type="OMA" id="HMVCIAN"/>
<reference evidence="4" key="2">
    <citation type="journal article" date="2022" name="Microb. Genom.">
        <title>A chromosome-scale genome assembly of the tomato pathogen Cladosporium fulvum reveals a compartmentalized genome architecture and the presence of a dispensable chromosome.</title>
        <authorList>
            <person name="Zaccaron A.Z."/>
            <person name="Chen L.H."/>
            <person name="Samaras A."/>
            <person name="Stergiopoulos I."/>
        </authorList>
    </citation>
    <scope>NUCLEOTIDE SEQUENCE</scope>
    <source>
        <strain evidence="4">Race5_Kim</strain>
    </source>
</reference>